<protein>
    <submittedName>
        <fullName evidence="3">6767_t:CDS:1</fullName>
    </submittedName>
</protein>
<gene>
    <name evidence="3" type="ORF">POCULU_LOCUS101</name>
</gene>
<accession>A0A9N8YTX7</accession>
<dbReference type="EMBL" id="CAJVPJ010000005">
    <property type="protein sequence ID" value="CAG8452396.1"/>
    <property type="molecule type" value="Genomic_DNA"/>
</dbReference>
<dbReference type="Gene3D" id="2.120.10.80">
    <property type="entry name" value="Kelch-type beta propeller"/>
    <property type="match status" value="1"/>
</dbReference>
<dbReference type="OrthoDB" id="10250130at2759"/>
<organism evidence="3 4">
    <name type="scientific">Paraglomus occultum</name>
    <dbReference type="NCBI Taxonomy" id="144539"/>
    <lineage>
        <taxon>Eukaryota</taxon>
        <taxon>Fungi</taxon>
        <taxon>Fungi incertae sedis</taxon>
        <taxon>Mucoromycota</taxon>
        <taxon>Glomeromycotina</taxon>
        <taxon>Glomeromycetes</taxon>
        <taxon>Paraglomerales</taxon>
        <taxon>Paraglomeraceae</taxon>
        <taxon>Paraglomus</taxon>
    </lineage>
</organism>
<dbReference type="AlphaFoldDB" id="A0A9N8YTX7"/>
<dbReference type="PANTHER" id="PTHR46093">
    <property type="entry name" value="ACYL-COA-BINDING DOMAIN-CONTAINING PROTEIN 5"/>
    <property type="match status" value="1"/>
</dbReference>
<proteinExistence type="predicted"/>
<keyword evidence="4" id="KW-1185">Reference proteome</keyword>
<dbReference type="Pfam" id="PF24681">
    <property type="entry name" value="Kelch_KLHDC2_KLHL20_DRC7"/>
    <property type="match status" value="1"/>
</dbReference>
<dbReference type="InterPro" id="IPR015915">
    <property type="entry name" value="Kelch-typ_b-propeller"/>
</dbReference>
<dbReference type="Proteomes" id="UP000789572">
    <property type="component" value="Unassembled WGS sequence"/>
</dbReference>
<evidence type="ECO:0000313" key="4">
    <source>
        <dbReference type="Proteomes" id="UP000789572"/>
    </source>
</evidence>
<keyword evidence="2" id="KW-0677">Repeat</keyword>
<evidence type="ECO:0000256" key="1">
    <source>
        <dbReference type="ARBA" id="ARBA00022441"/>
    </source>
</evidence>
<dbReference type="SUPFAM" id="SSF117281">
    <property type="entry name" value="Kelch motif"/>
    <property type="match status" value="1"/>
</dbReference>
<dbReference type="PANTHER" id="PTHR46093:SF18">
    <property type="entry name" value="FIBRONECTIN TYPE-III DOMAIN-CONTAINING PROTEIN"/>
    <property type="match status" value="1"/>
</dbReference>
<name>A0A9N8YTX7_9GLOM</name>
<reference evidence="3" key="1">
    <citation type="submission" date="2021-06" db="EMBL/GenBank/DDBJ databases">
        <authorList>
            <person name="Kallberg Y."/>
            <person name="Tangrot J."/>
            <person name="Rosling A."/>
        </authorList>
    </citation>
    <scope>NUCLEOTIDE SEQUENCE</scope>
    <source>
        <strain evidence="3">IA702</strain>
    </source>
</reference>
<keyword evidence="1" id="KW-0880">Kelch repeat</keyword>
<evidence type="ECO:0000256" key="2">
    <source>
        <dbReference type="ARBA" id="ARBA00022737"/>
    </source>
</evidence>
<sequence length="417" mass="47546">MTGRQRLAHATERCLSPLPTTKRICLYSRLNEKPRLKYESSFKVGNTMNIMTTSPTPLLKLSMETIYCIFDYLTSTEQLEFALSCSCIYRAFRIYYLGFYSLKWEEVQWTTNLNKENGQTITRPATTKITTHQQHYTPGYTPPQPPLSPPPQIYRTTVFLANKLYLPFLSPDLPYCYVLCLSDSTLRWIPYPLSIHPASSLLYTPLLNTAATVANKKIYLFGGETYCGNVSNILYEIDVEKMEIKVVEAEGVIPGERCMHTIQTVAENWLAVFGGRRIAYDSNEYDEPIYYDAGDLYLFYIPYSTWISPTTLCSTPYPRSYHTFVAIDSALYVYGGQQIAFTTGCKREDDQIELNASFNKFNGAACESSRRYFKNSVHDDEDLWCLQISNFLPALSSPSFSILHSDIINDATTASIN</sequence>
<comment type="caution">
    <text evidence="3">The sequence shown here is derived from an EMBL/GenBank/DDBJ whole genome shotgun (WGS) entry which is preliminary data.</text>
</comment>
<evidence type="ECO:0000313" key="3">
    <source>
        <dbReference type="EMBL" id="CAG8452396.1"/>
    </source>
</evidence>